<dbReference type="InterPro" id="IPR024733">
    <property type="entry name" value="NAGLU_tim-barrel"/>
</dbReference>
<accession>A0A9D2NNZ2</accession>
<evidence type="ECO:0000259" key="4">
    <source>
        <dbReference type="PROSITE" id="PS50022"/>
    </source>
</evidence>
<dbReference type="Gene3D" id="1.20.1270.90">
    <property type="entry name" value="AF1782-like"/>
    <property type="match status" value="5"/>
</dbReference>
<dbReference type="Proteomes" id="UP000823896">
    <property type="component" value="Unassembled WGS sequence"/>
</dbReference>
<evidence type="ECO:0000256" key="2">
    <source>
        <dbReference type="SAM" id="MobiDB-lite"/>
    </source>
</evidence>
<dbReference type="SUPFAM" id="SSF49785">
    <property type="entry name" value="Galactose-binding domain-like"/>
    <property type="match status" value="2"/>
</dbReference>
<keyword evidence="3" id="KW-1133">Transmembrane helix</keyword>
<keyword evidence="3" id="KW-0472">Membrane</keyword>
<organism evidence="5 6">
    <name type="scientific">Candidatus Merdibacter merdavium</name>
    <dbReference type="NCBI Taxonomy" id="2838692"/>
    <lineage>
        <taxon>Bacteria</taxon>
        <taxon>Bacillati</taxon>
        <taxon>Bacillota</taxon>
        <taxon>Erysipelotrichia</taxon>
        <taxon>Erysipelotrichales</taxon>
        <taxon>Erysipelotrichaceae</taxon>
        <taxon>Merdibacter</taxon>
    </lineage>
</organism>
<dbReference type="Gene3D" id="3.20.20.80">
    <property type="entry name" value="Glycosidases"/>
    <property type="match status" value="1"/>
</dbReference>
<evidence type="ECO:0000256" key="1">
    <source>
        <dbReference type="SAM" id="Coils"/>
    </source>
</evidence>
<evidence type="ECO:0000256" key="3">
    <source>
        <dbReference type="SAM" id="Phobius"/>
    </source>
</evidence>
<dbReference type="InterPro" id="IPR007781">
    <property type="entry name" value="NAGLU"/>
</dbReference>
<keyword evidence="3" id="KW-0812">Transmembrane</keyword>
<dbReference type="EMBL" id="DWWM01000006">
    <property type="protein sequence ID" value="HJC35807.1"/>
    <property type="molecule type" value="Genomic_DNA"/>
</dbReference>
<feature type="domain" description="F5/8 type C" evidence="4">
    <location>
        <begin position="650"/>
        <end position="801"/>
    </location>
</feature>
<evidence type="ECO:0000313" key="5">
    <source>
        <dbReference type="EMBL" id="HJC35807.1"/>
    </source>
</evidence>
<sequence length="1632" mass="181019">MPDAIPAVGSVIHKESPYEIRYAYNYCTLSYTMAFWGYDEWQRELDYFALNGVNLILDTTATEALWIEYLQNYGYDIDDAKAFVCGYSYKAWWLMGNLSSYGGPVSDEWVMDTVEMARVNQRKMTVLGMTPCLQGFMGALPEDFADKSAAILSDKGYDDIHDYMVAQGDWSGFTRPPILKTTYDGYDELAQQFYETQEFIYGQITDYYAGDLAHEGGIIPPDLSKPEMSAYILNEMMEYDEDAVWIIQSWLSNPDPGILEGFGEYREDHILVLDLDATENPHWNNTTNWNGKEFGGTSWVYCMLDNYGGRTGIHGELKNLATQIAYANANSEHMKGIGITPEGTMLNPVNYDLFWEMAWESEPMDTETWLKDYVTRRYGSYAENSWKGWQLLLETAYGYNNADGTARYHTGNVNCITNMRPSFDPTIVIGDYELTYDPTVFEEAVELILSDFDQFKDNECYIYDVVDLLRQMTANSQVAFFERICEAYENNNLEVFEKYKEKLLDSILLLDEIAAYQKDSLYGTWIAKAENFADDPRNSGTYDDYSRDMMMINAKALVSIWSSKTLQTYAHRQYHGLEKDYNYPMWELWLDALEDAMNGGSYVAPSSNVDYFNIGWNIVLNDTEYPTIPAPAEGDATHRGLDAIYEELMSEYTYAQAQKDKIINENIASEGTAYAQTTLGSNEPSRINDGDAGSLWIAGSSSVPVYAGISFAQLENIYRLQLVFETRPTLGSNIMRYYIEAHNENGEWETIYTGQSYDEENQSYTITIPFDELIRADDIRITYTGNGGIYPALAEMRVYASSGIQVLDGSGLFIEDGQLKGVAEGTSVASLRNQLYSGSGTIQFTREGEELGDDAIIDTDTTVSLIDGETLLDVLDIGMASELRDDLRTLLEEAQALEADVYSTMSFAHFTSVLQTAQRVYDDEQSTQLACHDAYTDLQDAMDDLFDLRPLQAQLDALAGKDPTYYIPEKYEKAQSYHAQALQIWENRANESASELYRAMGYAELAANYLLHDSSSNVAVYGTPYADNELSSYYGIAHLNDMEFDSCWVANSYSVFPVSGGITLDQSYAVDHLKIVFEENGYRNTQLGFYVSVLDAQGEWQRVYTGTTGSKEGYTFRIDLDGMRIEDVRVTFTSYSTDAGSPYPGVAEIEVYTQNDDTILSEQVTKAQTVLMSADAYTASTWNAFVQVYDQAAFILADGSYAQGAIDDAAESLANAMDALQRKASNPAMKALQELVDNANTMESEDETLHAAINAAQALLDDPDNASVTAAVSALLNLSEAMQALNTDESTDALREDVQATIDFINENILNDVEGLRPGKVQALKDAITAAQKLLANEDAAADQLKAANKAMTKAAQELWEIVTKAELEALIEAANGYLDGDYTAESLEALQTAIEAAQIVAINDDATTSEVTDAITSLANAIASLEEITLDTSALAHEIELATEMAANIDDYVPSTVEGLADKLADAQNVLTNATSQEEIDAATETLREARLNARTKADVSALEELIVYANSLDLSGYSQLSVQRLQAALSAANTLMDDEEASQEAINLAEYTLQKALDELTQEEAEENIVPKPAGTQSGSSVQSTDADEQETTAADVTTSASASTSSYALIFTLLAAGGILLITHKKRQR</sequence>
<dbReference type="Pfam" id="PF07554">
    <property type="entry name" value="FIVAR"/>
    <property type="match status" value="4"/>
</dbReference>
<comment type="caution">
    <text evidence="5">The sequence shown here is derived from an EMBL/GenBank/DDBJ whole genome shotgun (WGS) entry which is preliminary data.</text>
</comment>
<feature type="compositionally biased region" description="Polar residues" evidence="2">
    <location>
        <begin position="1577"/>
        <end position="1587"/>
    </location>
</feature>
<dbReference type="Pfam" id="PF00754">
    <property type="entry name" value="F5_F8_type_C"/>
    <property type="match status" value="1"/>
</dbReference>
<reference evidence="5" key="2">
    <citation type="submission" date="2021-04" db="EMBL/GenBank/DDBJ databases">
        <authorList>
            <person name="Gilroy R."/>
        </authorList>
    </citation>
    <scope>NUCLEOTIDE SEQUENCE</scope>
    <source>
        <strain evidence="5">CHK187-11901</strain>
    </source>
</reference>
<dbReference type="InterPro" id="IPR024732">
    <property type="entry name" value="NAGLU_C"/>
</dbReference>
<dbReference type="PANTHER" id="PTHR12872">
    <property type="entry name" value="ALPHA-N-ACETYLGLUCOSAMINIDASE"/>
    <property type="match status" value="1"/>
</dbReference>
<dbReference type="Pfam" id="PF12972">
    <property type="entry name" value="NAGLU_C"/>
    <property type="match status" value="1"/>
</dbReference>
<dbReference type="PROSITE" id="PS50022">
    <property type="entry name" value="FA58C_3"/>
    <property type="match status" value="1"/>
</dbReference>
<protein>
    <submittedName>
        <fullName evidence="5">Alpha-N-acetylglucosaminidase C-terminal domain-containing protein</fullName>
    </submittedName>
</protein>
<dbReference type="Gene3D" id="1.20.120.670">
    <property type="entry name" value="N-acetyl-b-d-glucoasminidase"/>
    <property type="match status" value="1"/>
</dbReference>
<dbReference type="Pfam" id="PF05089">
    <property type="entry name" value="NAGLU"/>
    <property type="match status" value="1"/>
</dbReference>
<feature type="coiled-coil region" evidence="1">
    <location>
        <begin position="1458"/>
        <end position="1494"/>
    </location>
</feature>
<evidence type="ECO:0000313" key="6">
    <source>
        <dbReference type="Proteomes" id="UP000823896"/>
    </source>
</evidence>
<dbReference type="InterPro" id="IPR008979">
    <property type="entry name" value="Galactose-bd-like_sf"/>
</dbReference>
<feature type="region of interest" description="Disordered" evidence="2">
    <location>
        <begin position="1567"/>
        <end position="1601"/>
    </location>
</feature>
<dbReference type="PANTHER" id="PTHR12872:SF1">
    <property type="entry name" value="ALPHA-N-ACETYLGLUCOSAMINIDASE"/>
    <property type="match status" value="1"/>
</dbReference>
<dbReference type="Gene3D" id="2.60.120.260">
    <property type="entry name" value="Galactose-binding domain-like"/>
    <property type="match status" value="2"/>
</dbReference>
<name>A0A9D2NNZ2_9FIRM</name>
<gene>
    <name evidence="5" type="ORF">H9702_01590</name>
</gene>
<dbReference type="InterPro" id="IPR000421">
    <property type="entry name" value="FA58C"/>
</dbReference>
<reference evidence="5" key="1">
    <citation type="journal article" date="2021" name="PeerJ">
        <title>Extensive microbial diversity within the chicken gut microbiome revealed by metagenomics and culture.</title>
        <authorList>
            <person name="Gilroy R."/>
            <person name="Ravi A."/>
            <person name="Getino M."/>
            <person name="Pursley I."/>
            <person name="Horton D.L."/>
            <person name="Alikhan N.F."/>
            <person name="Baker D."/>
            <person name="Gharbi K."/>
            <person name="Hall N."/>
            <person name="Watson M."/>
            <person name="Adriaenssens E.M."/>
            <person name="Foster-Nyarko E."/>
            <person name="Jarju S."/>
            <person name="Secka A."/>
            <person name="Antonio M."/>
            <person name="Oren A."/>
            <person name="Chaudhuri R.R."/>
            <person name="La Ragione R."/>
            <person name="Hildebrand F."/>
            <person name="Pallen M.J."/>
        </authorList>
    </citation>
    <scope>NUCLEOTIDE SEQUENCE</scope>
    <source>
        <strain evidence="5">CHK187-11901</strain>
    </source>
</reference>
<feature type="transmembrane region" description="Helical" evidence="3">
    <location>
        <begin position="1609"/>
        <end position="1626"/>
    </location>
</feature>
<keyword evidence="1" id="KW-0175">Coiled coil</keyword>
<proteinExistence type="predicted"/>